<keyword evidence="3" id="KW-0472">Membrane</keyword>
<comment type="subcellular location">
    <subcellularLocation>
        <location evidence="1">Cell outer membrane</location>
        <topology evidence="1">Peripheral membrane protein</topology>
    </subcellularLocation>
</comment>
<evidence type="ECO:0000256" key="4">
    <source>
        <dbReference type="SAM" id="SignalP"/>
    </source>
</evidence>
<name>A0A150X107_9BACT</name>
<dbReference type="AlphaFoldDB" id="A0A150X107"/>
<evidence type="ECO:0000313" key="6">
    <source>
        <dbReference type="EMBL" id="KYG72401.1"/>
    </source>
</evidence>
<proteinExistence type="predicted"/>
<sequence length="501" mass="57232">MIKRKSLVIFMALVSGLLLFTSCRKSATTNSGQTIMPELRAEPVILGFDEIKERGTLTAVVDNSSTGYFIYRGQPMGYEYDLLSRMASDLNVSLKIKLTSDIEEAFFMLNTGAADVMAYHLTVTKERTERVAFTDSHTEVRQVLVQRKPKGWRKMKLHDIEESMIRNPLDLGGKEVYTRKGSSFSERLENLSDEIGEDIIILEDVAIMDTESLIKKVAEGEIKYTIADEDIAMINATYYPDLDVETAISFPQKIAWAVRKNAPVLKDTINYWLDEVKATPDFNMIYDRYFKYRKTQNLRAQSDFSSVGGTMISPYDDLFKSAAENLSVDWVMLASLAYQESKFDPEVESWAGAKGLLQLTDISIEQFNVQDPFNPEESIEAGTEFLEWLEDYWADKVIDPKERLKFVLGSYNVGQGHVMDAVKLTKKYGKDPQVWDDNVAEYLIAKSTEKFYTDPVVRFGYCRGDEPVNYVKKILERYDQYKTLFAKNLEEQSDSTLVTAR</sequence>
<dbReference type="Pfam" id="PF00497">
    <property type="entry name" value="SBP_bac_3"/>
    <property type="match status" value="1"/>
</dbReference>
<evidence type="ECO:0000313" key="7">
    <source>
        <dbReference type="Proteomes" id="UP000075615"/>
    </source>
</evidence>
<dbReference type="Gene3D" id="1.10.530.10">
    <property type="match status" value="1"/>
</dbReference>
<dbReference type="SUPFAM" id="SSF53850">
    <property type="entry name" value="Periplasmic binding protein-like II"/>
    <property type="match status" value="1"/>
</dbReference>
<dbReference type="Pfam" id="PF01464">
    <property type="entry name" value="SLT"/>
    <property type="match status" value="1"/>
</dbReference>
<dbReference type="STRING" id="296218.AWN68_11600"/>
<evidence type="ECO:0000256" key="3">
    <source>
        <dbReference type="ARBA" id="ARBA00023237"/>
    </source>
</evidence>
<accession>A0A150X107</accession>
<evidence type="ECO:0000259" key="5">
    <source>
        <dbReference type="SMART" id="SM00062"/>
    </source>
</evidence>
<dbReference type="InterPro" id="IPR001638">
    <property type="entry name" value="Solute-binding_3/MltF_N"/>
</dbReference>
<dbReference type="Gene3D" id="3.40.190.10">
    <property type="entry name" value="Periplasmic binding protein-like II"/>
    <property type="match status" value="2"/>
</dbReference>
<dbReference type="GO" id="GO:0009279">
    <property type="term" value="C:cell outer membrane"/>
    <property type="evidence" value="ECO:0007669"/>
    <property type="project" value="UniProtKB-SubCell"/>
</dbReference>
<dbReference type="SMART" id="SM00062">
    <property type="entry name" value="PBPb"/>
    <property type="match status" value="1"/>
</dbReference>
<keyword evidence="7" id="KW-1185">Reference proteome</keyword>
<dbReference type="CDD" id="cd13403">
    <property type="entry name" value="MLTF-like"/>
    <property type="match status" value="1"/>
</dbReference>
<dbReference type="PROSITE" id="PS51257">
    <property type="entry name" value="PROKAR_LIPOPROTEIN"/>
    <property type="match status" value="1"/>
</dbReference>
<gene>
    <name evidence="6" type="ORF">AWN68_11600</name>
</gene>
<protein>
    <submittedName>
        <fullName evidence="6">Lytic transglycosylase</fullName>
    </submittedName>
</protein>
<organism evidence="6 7">
    <name type="scientific">Roseivirga echinicomitans</name>
    <dbReference type="NCBI Taxonomy" id="296218"/>
    <lineage>
        <taxon>Bacteria</taxon>
        <taxon>Pseudomonadati</taxon>
        <taxon>Bacteroidota</taxon>
        <taxon>Cytophagia</taxon>
        <taxon>Cytophagales</taxon>
        <taxon>Roseivirgaceae</taxon>
        <taxon>Roseivirga</taxon>
    </lineage>
</organism>
<dbReference type="EMBL" id="LRDB01000051">
    <property type="protein sequence ID" value="KYG72401.1"/>
    <property type="molecule type" value="Genomic_DNA"/>
</dbReference>
<evidence type="ECO:0000256" key="1">
    <source>
        <dbReference type="ARBA" id="ARBA00004339"/>
    </source>
</evidence>
<reference evidence="6 7" key="1">
    <citation type="submission" date="2016-01" db="EMBL/GenBank/DDBJ databases">
        <title>Genome sequencing of Roseivirga echinicomitans KMM 6058.</title>
        <authorList>
            <person name="Selvaratnam C."/>
            <person name="Thevarajoo S."/>
            <person name="Goh K.M."/>
            <person name="Ee R."/>
            <person name="Chan K.-G."/>
            <person name="Chong C.S."/>
        </authorList>
    </citation>
    <scope>NUCLEOTIDE SEQUENCE [LARGE SCALE GENOMIC DNA]</scope>
    <source>
        <strain evidence="6 7">KMM 6058</strain>
    </source>
</reference>
<dbReference type="InterPro" id="IPR008258">
    <property type="entry name" value="Transglycosylase_SLT_dom_1"/>
</dbReference>
<evidence type="ECO:0000256" key="2">
    <source>
        <dbReference type="ARBA" id="ARBA00022729"/>
    </source>
</evidence>
<keyword evidence="3" id="KW-0998">Cell outer membrane</keyword>
<feature type="signal peptide" evidence="4">
    <location>
        <begin position="1"/>
        <end position="27"/>
    </location>
</feature>
<comment type="caution">
    <text evidence="6">The sequence shown here is derived from an EMBL/GenBank/DDBJ whole genome shotgun (WGS) entry which is preliminary data.</text>
</comment>
<feature type="chain" id="PRO_5007573881" evidence="4">
    <location>
        <begin position="28"/>
        <end position="501"/>
    </location>
</feature>
<dbReference type="PANTHER" id="PTHR35936">
    <property type="entry name" value="MEMBRANE-BOUND LYTIC MUREIN TRANSGLYCOSYLASE F"/>
    <property type="match status" value="1"/>
</dbReference>
<dbReference type="SUPFAM" id="SSF53955">
    <property type="entry name" value="Lysozyme-like"/>
    <property type="match status" value="1"/>
</dbReference>
<keyword evidence="2 4" id="KW-0732">Signal</keyword>
<dbReference type="Proteomes" id="UP000075615">
    <property type="component" value="Unassembled WGS sequence"/>
</dbReference>
<feature type="domain" description="Solute-binding protein family 3/N-terminal" evidence="5">
    <location>
        <begin position="56"/>
        <end position="293"/>
    </location>
</feature>
<dbReference type="CDD" id="cd01009">
    <property type="entry name" value="PBP2_YfhD_N"/>
    <property type="match status" value="1"/>
</dbReference>
<dbReference type="PANTHER" id="PTHR35936:SF19">
    <property type="entry name" value="AMINO-ACID-BINDING PROTEIN YXEM-RELATED"/>
    <property type="match status" value="1"/>
</dbReference>
<dbReference type="InterPro" id="IPR023346">
    <property type="entry name" value="Lysozyme-like_dom_sf"/>
</dbReference>